<dbReference type="SFLD" id="SFLDS00052">
    <property type="entry name" value="Ferric_Reductase_Domain"/>
    <property type="match status" value="1"/>
</dbReference>
<evidence type="ECO:0000259" key="12">
    <source>
        <dbReference type="PROSITE" id="PS51384"/>
    </source>
</evidence>
<comment type="caution">
    <text evidence="13">The sequence shown here is derived from an EMBL/GenBank/DDBJ whole genome shotgun (WGS) entry which is preliminary data.</text>
</comment>
<dbReference type="InterPro" id="IPR013130">
    <property type="entry name" value="Fe3_Rdtase_TM_dom"/>
</dbReference>
<feature type="transmembrane region" description="Helical" evidence="11">
    <location>
        <begin position="310"/>
        <end position="327"/>
    </location>
</feature>
<evidence type="ECO:0000256" key="8">
    <source>
        <dbReference type="ARBA" id="ARBA00023065"/>
    </source>
</evidence>
<dbReference type="GO" id="GO:0006879">
    <property type="term" value="P:intracellular iron ion homeostasis"/>
    <property type="evidence" value="ECO:0007669"/>
    <property type="project" value="TreeGrafter"/>
</dbReference>
<dbReference type="Gene3D" id="3.40.50.80">
    <property type="entry name" value="Nucleotide-binding domain of ferredoxin-NADP reductase (FNR) module"/>
    <property type="match status" value="1"/>
</dbReference>
<evidence type="ECO:0000256" key="2">
    <source>
        <dbReference type="ARBA" id="ARBA00006278"/>
    </source>
</evidence>
<comment type="subcellular location">
    <subcellularLocation>
        <location evidence="1">Membrane</location>
        <topology evidence="1">Multi-pass membrane protein</topology>
    </subcellularLocation>
</comment>
<dbReference type="GO" id="GO:0005886">
    <property type="term" value="C:plasma membrane"/>
    <property type="evidence" value="ECO:0007669"/>
    <property type="project" value="TreeGrafter"/>
</dbReference>
<keyword evidence="8" id="KW-0406">Ion transport</keyword>
<dbReference type="GO" id="GO:0000293">
    <property type="term" value="F:ferric-chelate reductase activity"/>
    <property type="evidence" value="ECO:0007669"/>
    <property type="project" value="UniProtKB-ARBA"/>
</dbReference>
<sequence>MSSSSLTDAGPTAIEGALGATTTTPGNPALLSQLVISTSLVFQVNLFIYGVIVVLIVYRIPHLIGLFGTSSEWYNGHFLRYVTPRRSKAARAREKVARAMQRNDSARTVVGDDPMDPSKDIPMVEYLRHPNNGRRRAQETNPHSRKKFLFPTHVPAVPAALRSLLSASRARGLVPGYSAAQLLVLILYFIVLLYATLYRSNPFIDATRPAWVAVSQIPFVLVMAQKNNIFGWLLGLGYEKLNYLHRFAGRLVVIGSNLHALFYVYRWTAAGTFTQYIALPKNAWGMVMLIAIDVLCVFSTSLWRQKAYTIFIWSHTIAVIMLLPAIYMHQPSLWKYAIISGAVFALDRVLRLAKTRITTAILTPQSSDGIVRVHVPSVNAGWRAGQHVRLRVLSMGGHMGLFGWTEVHPFTIASASASASASGGSGDGLVLLVKKAGDWTEGLGRLAASHRDRLRQRRRELRRESGEKHVPADDEYDFVEDQDIGVAVRVWLEGPYGGCGRTVAASFSAALIVCGGSGISFGLGLLHDLAAKDAAGESRLKYIELVWVVPEQHALDDSALAELVEIVDESNFSRSRHGSGHTEVKVGVWFTRAVTAVGTGRFKNALVAMAKQQTSSSEELDLEDVDVSTRPVGVHPGVVVSPGRPKLGKSLDTVITRAVSMGPGEEEGSGPKGVIVGVCGPRELGDEVVKVVGSVERSRRDQVGGIEIHEETFGM</sequence>
<feature type="transmembrane region" description="Helical" evidence="11">
    <location>
        <begin position="179"/>
        <end position="198"/>
    </location>
</feature>
<gene>
    <name evidence="13" type="ORF">D9611_007823</name>
</gene>
<keyword evidence="4 11" id="KW-0812">Transmembrane</keyword>
<feature type="transmembrane region" description="Helical" evidence="11">
    <location>
        <begin position="285"/>
        <end position="303"/>
    </location>
</feature>
<dbReference type="AlphaFoldDB" id="A0A8H5FK96"/>
<reference evidence="13 14" key="1">
    <citation type="journal article" date="2020" name="ISME J.">
        <title>Uncovering the hidden diversity of litter-decomposition mechanisms in mushroom-forming fungi.</title>
        <authorList>
            <person name="Floudas D."/>
            <person name="Bentzer J."/>
            <person name="Ahren D."/>
            <person name="Johansson T."/>
            <person name="Persson P."/>
            <person name="Tunlid A."/>
        </authorList>
    </citation>
    <scope>NUCLEOTIDE SEQUENCE [LARGE SCALE GENOMIC DNA]</scope>
    <source>
        <strain evidence="13 14">CBS 175.51</strain>
    </source>
</reference>
<feature type="transmembrane region" description="Helical" evidence="11">
    <location>
        <begin position="247"/>
        <end position="265"/>
    </location>
</feature>
<evidence type="ECO:0000256" key="4">
    <source>
        <dbReference type="ARBA" id="ARBA00022692"/>
    </source>
</evidence>
<name>A0A8H5FK96_9AGAR</name>
<dbReference type="Pfam" id="PF01794">
    <property type="entry name" value="Ferric_reduct"/>
    <property type="match status" value="1"/>
</dbReference>
<feature type="domain" description="FAD-binding FR-type" evidence="12">
    <location>
        <begin position="345"/>
        <end position="502"/>
    </location>
</feature>
<keyword evidence="9 11" id="KW-0472">Membrane</keyword>
<dbReference type="Proteomes" id="UP000541558">
    <property type="component" value="Unassembled WGS sequence"/>
</dbReference>
<evidence type="ECO:0000256" key="9">
    <source>
        <dbReference type="ARBA" id="ARBA00023136"/>
    </source>
</evidence>
<feature type="transmembrane region" description="Helical" evidence="11">
    <location>
        <begin position="210"/>
        <end position="235"/>
    </location>
</feature>
<dbReference type="PROSITE" id="PS51384">
    <property type="entry name" value="FAD_FR"/>
    <property type="match status" value="1"/>
</dbReference>
<protein>
    <recommendedName>
        <fullName evidence="12">FAD-binding FR-type domain-containing protein</fullName>
    </recommendedName>
</protein>
<dbReference type="SFLD" id="SFLDG01168">
    <property type="entry name" value="Ferric_reductase_subgroup_(FRE"/>
    <property type="match status" value="1"/>
</dbReference>
<dbReference type="Pfam" id="PF08022">
    <property type="entry name" value="FAD_binding_8"/>
    <property type="match status" value="1"/>
</dbReference>
<evidence type="ECO:0000256" key="6">
    <source>
        <dbReference type="ARBA" id="ARBA00022989"/>
    </source>
</evidence>
<keyword evidence="5" id="KW-0249">Electron transport</keyword>
<evidence type="ECO:0000256" key="1">
    <source>
        <dbReference type="ARBA" id="ARBA00004141"/>
    </source>
</evidence>
<dbReference type="InterPro" id="IPR013121">
    <property type="entry name" value="Fe_red_NAD-bd_6"/>
</dbReference>
<organism evidence="13 14">
    <name type="scientific">Ephemerocybe angulata</name>
    <dbReference type="NCBI Taxonomy" id="980116"/>
    <lineage>
        <taxon>Eukaryota</taxon>
        <taxon>Fungi</taxon>
        <taxon>Dikarya</taxon>
        <taxon>Basidiomycota</taxon>
        <taxon>Agaricomycotina</taxon>
        <taxon>Agaricomycetes</taxon>
        <taxon>Agaricomycetidae</taxon>
        <taxon>Agaricales</taxon>
        <taxon>Agaricineae</taxon>
        <taxon>Psathyrellaceae</taxon>
        <taxon>Ephemerocybe</taxon>
    </lineage>
</organism>
<dbReference type="PANTHER" id="PTHR32361:SF9">
    <property type="entry name" value="FERRIC REDUCTASE TRANSMEMBRANE COMPONENT 3-RELATED"/>
    <property type="match status" value="1"/>
</dbReference>
<dbReference type="GO" id="GO:0006826">
    <property type="term" value="P:iron ion transport"/>
    <property type="evidence" value="ECO:0007669"/>
    <property type="project" value="TreeGrafter"/>
</dbReference>
<evidence type="ECO:0000256" key="11">
    <source>
        <dbReference type="SAM" id="Phobius"/>
    </source>
</evidence>
<accession>A0A8H5FK96</accession>
<dbReference type="PANTHER" id="PTHR32361">
    <property type="entry name" value="FERRIC/CUPRIC REDUCTASE TRANSMEMBRANE COMPONENT"/>
    <property type="match status" value="1"/>
</dbReference>
<dbReference type="Pfam" id="PF08030">
    <property type="entry name" value="NAD_binding_6"/>
    <property type="match status" value="1"/>
</dbReference>
<dbReference type="InterPro" id="IPR039261">
    <property type="entry name" value="FNR_nucleotide-bd"/>
</dbReference>
<evidence type="ECO:0000313" key="13">
    <source>
        <dbReference type="EMBL" id="KAF5340270.1"/>
    </source>
</evidence>
<dbReference type="InterPro" id="IPR051410">
    <property type="entry name" value="Ferric/Cupric_Reductase"/>
</dbReference>
<feature type="transmembrane region" description="Helical" evidence="11">
    <location>
        <begin position="34"/>
        <end position="58"/>
    </location>
</feature>
<keyword evidence="7" id="KW-0560">Oxidoreductase</keyword>
<evidence type="ECO:0000256" key="10">
    <source>
        <dbReference type="ARBA" id="ARBA00023180"/>
    </source>
</evidence>
<evidence type="ECO:0000256" key="5">
    <source>
        <dbReference type="ARBA" id="ARBA00022982"/>
    </source>
</evidence>
<comment type="similarity">
    <text evidence="2">Belongs to the ferric reductase (FRE) family.</text>
</comment>
<keyword evidence="14" id="KW-1185">Reference proteome</keyword>
<evidence type="ECO:0000256" key="3">
    <source>
        <dbReference type="ARBA" id="ARBA00022448"/>
    </source>
</evidence>
<keyword evidence="10" id="KW-0325">Glycoprotein</keyword>
<dbReference type="CDD" id="cd06186">
    <property type="entry name" value="NOX_Duox_like_FAD_NADP"/>
    <property type="match status" value="1"/>
</dbReference>
<dbReference type="OrthoDB" id="17725at2759"/>
<dbReference type="EMBL" id="JAACJK010000004">
    <property type="protein sequence ID" value="KAF5340270.1"/>
    <property type="molecule type" value="Genomic_DNA"/>
</dbReference>
<keyword evidence="6 11" id="KW-1133">Transmembrane helix</keyword>
<keyword evidence="3" id="KW-0813">Transport</keyword>
<evidence type="ECO:0000313" key="14">
    <source>
        <dbReference type="Proteomes" id="UP000541558"/>
    </source>
</evidence>
<dbReference type="InterPro" id="IPR017927">
    <property type="entry name" value="FAD-bd_FR_type"/>
</dbReference>
<evidence type="ECO:0000256" key="7">
    <source>
        <dbReference type="ARBA" id="ARBA00023002"/>
    </source>
</evidence>
<proteinExistence type="inferred from homology"/>
<dbReference type="GO" id="GO:0015677">
    <property type="term" value="P:copper ion import"/>
    <property type="evidence" value="ECO:0007669"/>
    <property type="project" value="TreeGrafter"/>
</dbReference>
<dbReference type="InterPro" id="IPR013112">
    <property type="entry name" value="FAD-bd_8"/>
</dbReference>